<dbReference type="AlphaFoldDB" id="A0AA39URF9"/>
<keyword evidence="2" id="KW-1185">Reference proteome</keyword>
<evidence type="ECO:0000313" key="1">
    <source>
        <dbReference type="EMBL" id="KAK0500187.1"/>
    </source>
</evidence>
<sequence length="187" mass="21427">MPEFNTLHITGVTQSTCFYSGWFWPIRTSTPSKLRMLTWTDTHLRKGWHDLPIRSFNSMSGRQGFAYSTDQESLTGHSSEVPPWLPHSMLHDLPNLLFGPSEASSSSPLLELEDAKNQVHSMDNPAQYGRLSPFSFKEWLQHVDENWGVHPRTWQEVREKDLADKVAAAHILVPNIAPLSFQDLFLR</sequence>
<reference evidence="1" key="1">
    <citation type="submission" date="2023-06" db="EMBL/GenBank/DDBJ databases">
        <authorList>
            <consortium name="Lawrence Berkeley National Laboratory"/>
            <person name="Ahrendt S."/>
            <person name="Sahu N."/>
            <person name="Indic B."/>
            <person name="Wong-Bajracharya J."/>
            <person name="Merenyi Z."/>
            <person name="Ke H.-M."/>
            <person name="Monk M."/>
            <person name="Kocsube S."/>
            <person name="Drula E."/>
            <person name="Lipzen A."/>
            <person name="Balint B."/>
            <person name="Henrissat B."/>
            <person name="Andreopoulos B."/>
            <person name="Martin F.M."/>
            <person name="Harder C.B."/>
            <person name="Rigling D."/>
            <person name="Ford K.L."/>
            <person name="Foster G.D."/>
            <person name="Pangilinan J."/>
            <person name="Papanicolaou A."/>
            <person name="Barry K."/>
            <person name="LaButti K."/>
            <person name="Viragh M."/>
            <person name="Koriabine M."/>
            <person name="Yan M."/>
            <person name="Riley R."/>
            <person name="Champramary S."/>
            <person name="Plett K.L."/>
            <person name="Tsai I.J."/>
            <person name="Slot J."/>
            <person name="Sipos G."/>
            <person name="Plett J."/>
            <person name="Nagy L.G."/>
            <person name="Grigoriev I.V."/>
        </authorList>
    </citation>
    <scope>NUCLEOTIDE SEQUENCE</scope>
    <source>
        <strain evidence="1">HWK02</strain>
    </source>
</reference>
<gene>
    <name evidence="1" type="ORF">EDD18DRAFT_1102356</name>
</gene>
<accession>A0AA39URF9</accession>
<protein>
    <submittedName>
        <fullName evidence="1">Uncharacterized protein</fullName>
    </submittedName>
</protein>
<dbReference type="EMBL" id="JAUEPU010000008">
    <property type="protein sequence ID" value="KAK0500187.1"/>
    <property type="molecule type" value="Genomic_DNA"/>
</dbReference>
<proteinExistence type="predicted"/>
<name>A0AA39URF9_9AGAR</name>
<organism evidence="1 2">
    <name type="scientific">Armillaria luteobubalina</name>
    <dbReference type="NCBI Taxonomy" id="153913"/>
    <lineage>
        <taxon>Eukaryota</taxon>
        <taxon>Fungi</taxon>
        <taxon>Dikarya</taxon>
        <taxon>Basidiomycota</taxon>
        <taxon>Agaricomycotina</taxon>
        <taxon>Agaricomycetes</taxon>
        <taxon>Agaricomycetidae</taxon>
        <taxon>Agaricales</taxon>
        <taxon>Marasmiineae</taxon>
        <taxon>Physalacriaceae</taxon>
        <taxon>Armillaria</taxon>
    </lineage>
</organism>
<evidence type="ECO:0000313" key="2">
    <source>
        <dbReference type="Proteomes" id="UP001175228"/>
    </source>
</evidence>
<dbReference type="Proteomes" id="UP001175228">
    <property type="component" value="Unassembled WGS sequence"/>
</dbReference>
<comment type="caution">
    <text evidence="1">The sequence shown here is derived from an EMBL/GenBank/DDBJ whole genome shotgun (WGS) entry which is preliminary data.</text>
</comment>